<dbReference type="EMBL" id="HBHW01018541">
    <property type="protein sequence ID" value="CAE0046255.1"/>
    <property type="molecule type" value="Transcribed_RNA"/>
</dbReference>
<proteinExistence type="predicted"/>
<dbReference type="PANTHER" id="PTHR46361">
    <property type="entry name" value="ELECTRON CARRIER/ PROTEIN DISULFIDE OXIDOREDUCTASE"/>
    <property type="match status" value="1"/>
</dbReference>
<dbReference type="Pfam" id="PF04784">
    <property type="entry name" value="DUF547"/>
    <property type="match status" value="1"/>
</dbReference>
<dbReference type="EMBL" id="HBHW01018540">
    <property type="protein sequence ID" value="CAE0046254.1"/>
    <property type="molecule type" value="Transcribed_RNA"/>
</dbReference>
<feature type="domain" description="DUF547" evidence="1">
    <location>
        <begin position="108"/>
        <end position="238"/>
    </location>
</feature>
<evidence type="ECO:0000313" key="2">
    <source>
        <dbReference type="EMBL" id="CAE0046254.1"/>
    </source>
</evidence>
<protein>
    <recommendedName>
        <fullName evidence="1">DUF547 domain-containing protein</fullName>
    </recommendedName>
</protein>
<evidence type="ECO:0000313" key="4">
    <source>
        <dbReference type="EMBL" id="CAE0046257.1"/>
    </source>
</evidence>
<dbReference type="InterPro" id="IPR006869">
    <property type="entry name" value="DUF547"/>
</dbReference>
<organism evidence="3">
    <name type="scientific">Rhodosorus marinus</name>
    <dbReference type="NCBI Taxonomy" id="101924"/>
    <lineage>
        <taxon>Eukaryota</taxon>
        <taxon>Rhodophyta</taxon>
        <taxon>Stylonematophyceae</taxon>
        <taxon>Stylonematales</taxon>
        <taxon>Stylonemataceae</taxon>
        <taxon>Rhodosorus</taxon>
    </lineage>
</organism>
<dbReference type="EMBL" id="HBHW01018543">
    <property type="protein sequence ID" value="CAE0046257.1"/>
    <property type="molecule type" value="Transcribed_RNA"/>
</dbReference>
<evidence type="ECO:0000259" key="1">
    <source>
        <dbReference type="Pfam" id="PF04784"/>
    </source>
</evidence>
<name>A0A7S3EEN0_9RHOD</name>
<sequence length="317" mass="35621">MSSRLEAFVHGGACLRNVRDVRGRCRQRRALVSMGIGRTLLNAPPVGQDHTGPTTQDIAGELQSQIKSLYVEYLDIEGMKVDYDALRNSDGFKEYETQALRLVDVDPTSLKRDERIAFFVNLYNALTIHGMARARVQPSNLPSRLLFYSKTSYIIGGQPYSLNDIENNVLRGNKPQVLDPFRFMIFSPSDPRFPSIIDTPDPRIHFALNCGAMSCPPIRFYTAENLEFGLQASTESFIASDDNVRITPESGVVYLSRVFQWYKTDFASSGEDVDLLNWVQANASVDSGKAKELKTILDSGESVEIKWLEYDWSVNAV</sequence>
<dbReference type="AlphaFoldDB" id="A0A7S3EEN0"/>
<dbReference type="PANTHER" id="PTHR46361:SF3">
    <property type="entry name" value="ELECTRON CARRIER_ PROTEIN DISULFIDE OXIDOREDUCTASE"/>
    <property type="match status" value="1"/>
</dbReference>
<gene>
    <name evidence="2" type="ORF">RMAR00112_LOCUS14231</name>
    <name evidence="3" type="ORF">RMAR00112_LOCUS14232</name>
    <name evidence="4" type="ORF">RMAR00112_LOCUS14234</name>
</gene>
<reference evidence="3" key="1">
    <citation type="submission" date="2021-01" db="EMBL/GenBank/DDBJ databases">
        <authorList>
            <person name="Corre E."/>
            <person name="Pelletier E."/>
            <person name="Niang G."/>
            <person name="Scheremetjew M."/>
            <person name="Finn R."/>
            <person name="Kale V."/>
            <person name="Holt S."/>
            <person name="Cochrane G."/>
            <person name="Meng A."/>
            <person name="Brown T."/>
            <person name="Cohen L."/>
        </authorList>
    </citation>
    <scope>NUCLEOTIDE SEQUENCE</scope>
    <source>
        <strain evidence="3">CCMP 769</strain>
    </source>
</reference>
<accession>A0A7S3EEN0</accession>
<evidence type="ECO:0000313" key="3">
    <source>
        <dbReference type="EMBL" id="CAE0046255.1"/>
    </source>
</evidence>